<organism evidence="11 12">
    <name type="scientific">Polysphondylium violaceum</name>
    <dbReference type="NCBI Taxonomy" id="133409"/>
    <lineage>
        <taxon>Eukaryota</taxon>
        <taxon>Amoebozoa</taxon>
        <taxon>Evosea</taxon>
        <taxon>Eumycetozoa</taxon>
        <taxon>Dictyostelia</taxon>
        <taxon>Dictyosteliales</taxon>
        <taxon>Dictyosteliaceae</taxon>
        <taxon>Polysphondylium</taxon>
    </lineage>
</organism>
<proteinExistence type="inferred from homology"/>
<comment type="similarity">
    <text evidence="8">Belongs to the DHHC palmitoyltransferase family.</text>
</comment>
<feature type="transmembrane region" description="Helical" evidence="8">
    <location>
        <begin position="606"/>
        <end position="624"/>
    </location>
</feature>
<dbReference type="AlphaFoldDB" id="A0A8J4PRD2"/>
<feature type="repeat" description="ANK" evidence="7">
    <location>
        <begin position="354"/>
        <end position="386"/>
    </location>
</feature>
<feature type="transmembrane region" description="Helical" evidence="8">
    <location>
        <begin position="655"/>
        <end position="675"/>
    </location>
</feature>
<dbReference type="SUPFAM" id="SSF48403">
    <property type="entry name" value="Ankyrin repeat"/>
    <property type="match status" value="1"/>
</dbReference>
<dbReference type="Proteomes" id="UP000695562">
    <property type="component" value="Unassembled WGS sequence"/>
</dbReference>
<evidence type="ECO:0000256" key="8">
    <source>
        <dbReference type="RuleBase" id="RU079119"/>
    </source>
</evidence>
<evidence type="ECO:0000256" key="3">
    <source>
        <dbReference type="ARBA" id="ARBA00022737"/>
    </source>
</evidence>
<comment type="caution">
    <text evidence="11">The sequence shown here is derived from an EMBL/GenBank/DDBJ whole genome shotgun (WGS) entry which is preliminary data.</text>
</comment>
<evidence type="ECO:0000256" key="1">
    <source>
        <dbReference type="ARBA" id="ARBA00004141"/>
    </source>
</evidence>
<keyword evidence="5 7" id="KW-0040">ANK repeat</keyword>
<evidence type="ECO:0000256" key="2">
    <source>
        <dbReference type="ARBA" id="ARBA00022692"/>
    </source>
</evidence>
<dbReference type="OrthoDB" id="6781668at2759"/>
<feature type="compositionally biased region" description="Basic residues" evidence="9">
    <location>
        <begin position="1"/>
        <end position="15"/>
    </location>
</feature>
<sequence>MSSHGHSHGGSHGHSHGGSAHGHSHGGSSHGHSHGGGAHGHSHGNSNNNSEVGGSGYSYTSTRHYGDDDDNYAPPVPMTQQAKLEHTYQPLATNVDIPYLQILTPNQLKTAPQYVNQYLMLLDRWANQCIRKSDIAYTLPVPYSQVLVLLEIAKQGNLEEFKDYIETIKKEYIEKQSRDMILQAEQDESMTEEEKEDLFTNSATLVNKLSTKTIINFVDLEGCGSIHYAIMKKQKYMVQYLIDNGVDLNIANYDEGHTPLHWACIKADASFVYLLVENGADPFAVDKRGYNSVLHSAQYNEIHSIRYLLEKGLSVDTKDHQNHTGVHWASFQGHANMARFFITSGINPNLQDDTGRTALHWACLKGHLSVVTMLFTFKVELDIRDNDGRTPYEYASSKGFTDITKYLDSVKNSYTMFKGDENLYHRFWFLMGAFTILAPVLVLCALPLILAIPVIGVSGYFLKNYLQLNYWVPERNNWYHPSILYSSIIIWYTVYILKISHNTTMESGIVPHMLINVLIWAFFYYFLRLTKDDPGSICKHQSPADASKMFMESLAQGKSLPLICPTCHINRPVRSKHCPTCGGCYARFDHHCVWIKNCVALSNQPLFISVLFSYVAIVVCGFFITMDYYNFDPDHITFSEDWFGWFQYNFTNHTFIFVFMIYGVAMSFWIAKLAISQVMTIVFNKTTYEQIQEIRQFEKNHGHSHSGGGDHGHSHGDDGGHSHGGSSDSGNKYTSDPSFSNGSQNIDFNQYNHGPKNNIKEFLFYNQKYYYQTENEHGVHV</sequence>
<dbReference type="EMBL" id="AJWJ01000243">
    <property type="protein sequence ID" value="KAF2072858.1"/>
    <property type="molecule type" value="Genomic_DNA"/>
</dbReference>
<reference evidence="11" key="1">
    <citation type="submission" date="2020-01" db="EMBL/GenBank/DDBJ databases">
        <title>Development of genomics and gene disruption for Polysphondylium violaceum indicates a role for the polyketide synthase stlB in stalk morphogenesis.</title>
        <authorList>
            <person name="Narita B."/>
            <person name="Kawabe Y."/>
            <person name="Kin K."/>
            <person name="Saito T."/>
            <person name="Gibbs R."/>
            <person name="Kuspa A."/>
            <person name="Muzny D."/>
            <person name="Queller D."/>
            <person name="Richards S."/>
            <person name="Strassman J."/>
            <person name="Sucgang R."/>
            <person name="Worley K."/>
            <person name="Schaap P."/>
        </authorList>
    </citation>
    <scope>NUCLEOTIDE SEQUENCE</scope>
    <source>
        <strain evidence="11">QSvi11</strain>
    </source>
</reference>
<dbReference type="PROSITE" id="PS50216">
    <property type="entry name" value="DHHC"/>
    <property type="match status" value="1"/>
</dbReference>
<dbReference type="PANTHER" id="PTHR24161:SF85">
    <property type="entry name" value="PALMITOYLTRANSFERASE HIP14"/>
    <property type="match status" value="1"/>
</dbReference>
<accession>A0A8J4PRD2</accession>
<dbReference type="GO" id="GO:0016020">
    <property type="term" value="C:membrane"/>
    <property type="evidence" value="ECO:0007669"/>
    <property type="project" value="UniProtKB-SubCell"/>
</dbReference>
<dbReference type="EC" id="2.3.1.225" evidence="8"/>
<evidence type="ECO:0000313" key="12">
    <source>
        <dbReference type="Proteomes" id="UP000695562"/>
    </source>
</evidence>
<evidence type="ECO:0000256" key="5">
    <source>
        <dbReference type="ARBA" id="ARBA00023043"/>
    </source>
</evidence>
<evidence type="ECO:0000313" key="11">
    <source>
        <dbReference type="EMBL" id="KAF2072858.1"/>
    </source>
</evidence>
<feature type="transmembrane region" description="Helical" evidence="8">
    <location>
        <begin position="427"/>
        <end position="457"/>
    </location>
</feature>
<feature type="repeat" description="ANK" evidence="7">
    <location>
        <begin position="221"/>
        <end position="253"/>
    </location>
</feature>
<comment type="subcellular location">
    <subcellularLocation>
        <location evidence="1">Membrane</location>
        <topology evidence="1">Multi-pass membrane protein</topology>
    </subcellularLocation>
</comment>
<evidence type="ECO:0000259" key="10">
    <source>
        <dbReference type="Pfam" id="PF01529"/>
    </source>
</evidence>
<keyword evidence="2 8" id="KW-0812">Transmembrane</keyword>
<feature type="region of interest" description="Disordered" evidence="9">
    <location>
        <begin position="1"/>
        <end position="77"/>
    </location>
</feature>
<dbReference type="PANTHER" id="PTHR24161">
    <property type="entry name" value="ANK_REP_REGION DOMAIN-CONTAINING PROTEIN-RELATED"/>
    <property type="match status" value="1"/>
</dbReference>
<keyword evidence="12" id="KW-1185">Reference proteome</keyword>
<feature type="repeat" description="ANK" evidence="7">
    <location>
        <begin position="321"/>
        <end position="353"/>
    </location>
</feature>
<dbReference type="Pfam" id="PF12796">
    <property type="entry name" value="Ank_2"/>
    <property type="match status" value="2"/>
</dbReference>
<evidence type="ECO:0000256" key="7">
    <source>
        <dbReference type="PROSITE-ProRule" id="PRU00023"/>
    </source>
</evidence>
<keyword evidence="4 8" id="KW-1133">Transmembrane helix</keyword>
<feature type="repeat" description="ANK" evidence="7">
    <location>
        <begin position="255"/>
        <end position="287"/>
    </location>
</feature>
<keyword evidence="6 8" id="KW-0472">Membrane</keyword>
<evidence type="ECO:0000256" key="9">
    <source>
        <dbReference type="SAM" id="MobiDB-lite"/>
    </source>
</evidence>
<dbReference type="GO" id="GO:0019706">
    <property type="term" value="F:protein-cysteine S-palmitoyltransferase activity"/>
    <property type="evidence" value="ECO:0007669"/>
    <property type="project" value="UniProtKB-EC"/>
</dbReference>
<dbReference type="PROSITE" id="PS50088">
    <property type="entry name" value="ANK_REPEAT"/>
    <property type="match status" value="4"/>
</dbReference>
<feature type="compositionally biased region" description="Basic and acidic residues" evidence="9">
    <location>
        <begin position="708"/>
        <end position="721"/>
    </location>
</feature>
<dbReference type="InterPro" id="IPR002110">
    <property type="entry name" value="Ankyrin_rpt"/>
</dbReference>
<feature type="compositionally biased region" description="Low complexity" evidence="9">
    <location>
        <begin position="43"/>
        <end position="52"/>
    </location>
</feature>
<protein>
    <recommendedName>
        <fullName evidence="8">Palmitoyltransferase</fullName>
        <ecNumber evidence="8">2.3.1.225</ecNumber>
    </recommendedName>
</protein>
<gene>
    <name evidence="11" type="ORF">CYY_005835</name>
</gene>
<keyword evidence="3" id="KW-0677">Repeat</keyword>
<evidence type="ECO:0000256" key="4">
    <source>
        <dbReference type="ARBA" id="ARBA00022989"/>
    </source>
</evidence>
<feature type="transmembrane region" description="Helical" evidence="8">
    <location>
        <begin position="478"/>
        <end position="497"/>
    </location>
</feature>
<dbReference type="Gene3D" id="1.25.40.20">
    <property type="entry name" value="Ankyrin repeat-containing domain"/>
    <property type="match status" value="2"/>
</dbReference>
<dbReference type="InterPro" id="IPR001594">
    <property type="entry name" value="Palmitoyltrfase_DHHC"/>
</dbReference>
<dbReference type="PROSITE" id="PS50297">
    <property type="entry name" value="ANK_REP_REGION"/>
    <property type="match status" value="3"/>
</dbReference>
<dbReference type="InterPro" id="IPR036770">
    <property type="entry name" value="Ankyrin_rpt-contain_sf"/>
</dbReference>
<comment type="catalytic activity">
    <reaction evidence="8">
        <text>L-cysteinyl-[protein] + hexadecanoyl-CoA = S-hexadecanoyl-L-cysteinyl-[protein] + CoA</text>
        <dbReference type="Rhea" id="RHEA:36683"/>
        <dbReference type="Rhea" id="RHEA-COMP:10131"/>
        <dbReference type="Rhea" id="RHEA-COMP:11032"/>
        <dbReference type="ChEBI" id="CHEBI:29950"/>
        <dbReference type="ChEBI" id="CHEBI:57287"/>
        <dbReference type="ChEBI" id="CHEBI:57379"/>
        <dbReference type="ChEBI" id="CHEBI:74151"/>
        <dbReference type="EC" id="2.3.1.225"/>
    </reaction>
</comment>
<name>A0A8J4PRD2_9MYCE</name>
<evidence type="ECO:0000256" key="6">
    <source>
        <dbReference type="ARBA" id="ARBA00023136"/>
    </source>
</evidence>
<keyword evidence="8" id="KW-0808">Transferase</keyword>
<feature type="domain" description="Palmitoyltransferase DHHC" evidence="10">
    <location>
        <begin position="563"/>
        <end position="692"/>
    </location>
</feature>
<feature type="transmembrane region" description="Helical" evidence="8">
    <location>
        <begin position="509"/>
        <end position="527"/>
    </location>
</feature>
<dbReference type="Pfam" id="PF01529">
    <property type="entry name" value="DHHC"/>
    <property type="match status" value="1"/>
</dbReference>
<keyword evidence="8" id="KW-0012">Acyltransferase</keyword>
<comment type="domain">
    <text evidence="8">The DHHC domain is required for palmitoyltransferase activity.</text>
</comment>
<dbReference type="SMART" id="SM00248">
    <property type="entry name" value="ANK"/>
    <property type="match status" value="6"/>
</dbReference>
<feature type="region of interest" description="Disordered" evidence="9">
    <location>
        <begin position="699"/>
        <end position="739"/>
    </location>
</feature>